<dbReference type="CDD" id="cd00030">
    <property type="entry name" value="C2"/>
    <property type="match status" value="1"/>
</dbReference>
<dbReference type="Gene3D" id="2.60.40.150">
    <property type="entry name" value="C2 domain"/>
    <property type="match status" value="1"/>
</dbReference>
<dbReference type="AlphaFoldDB" id="L1IZA8"/>
<name>L1IZA8_GUITC</name>
<gene>
    <name evidence="3" type="ORF">GUITHDRAFT_112627</name>
</gene>
<dbReference type="HOGENOM" id="CLU_458183_0_0_1"/>
<evidence type="ECO:0000256" key="1">
    <source>
        <dbReference type="SAM" id="MobiDB-lite"/>
    </source>
</evidence>
<feature type="region of interest" description="Disordered" evidence="1">
    <location>
        <begin position="357"/>
        <end position="456"/>
    </location>
</feature>
<feature type="compositionally biased region" description="Basic and acidic residues" evidence="1">
    <location>
        <begin position="253"/>
        <end position="276"/>
    </location>
</feature>
<feature type="compositionally biased region" description="Basic and acidic residues" evidence="1">
    <location>
        <begin position="385"/>
        <end position="394"/>
    </location>
</feature>
<dbReference type="PaxDb" id="55529-EKX41412"/>
<evidence type="ECO:0000313" key="3">
    <source>
        <dbReference type="EMBL" id="EKX41412.1"/>
    </source>
</evidence>
<feature type="compositionally biased region" description="Basic and acidic residues" evidence="1">
    <location>
        <begin position="145"/>
        <end position="159"/>
    </location>
</feature>
<sequence>MLGLQEEPGEGGGGAAMSDASECEEAEKSLHQILSALSTSITEKRSLQEAKVKMEGALAEHQKSLLRLREADGRRGMELEALKSAMEVLKKKSSEREDALLKEMEEMRRRHGEDIDRISQSKSHAIEDIERSYSEALRTAQGRTQEVREAEREAAEKATRLDREVEGLRAQLRQCENERNYQASCLEEERKSFNRFREEAQRKKAELERRVLELETKDSELQSKNRTLQLDLQAERTERERLVQSLREEIQSLTESREKARKEAGHAFRSTEHANEESMQAKAHAAQLTETVKRLQTSLAQVGGELEGVKAAKSQLERERQSEMESLEELRRALSLRQQDLKDKRLRALDRLVSFRKGASPAQGEENRPVNGRDSPAGLPQSPKEGNEAAREARYQLSQIPKFVPSQRPETSDEEEAESKSGQDGSSTHEEPLSARPVPSDTSPSPPRLEQRWNEERIATLGRREVRGLTEVYVVSARNLPERFNENIAVEVNLQGQMARTRASVAGKLEWHAHFRLPSEDPNKDLVLFDLIKTSRRELIGRVAIPLNRVVRKGREAGWYELRNQSGHLVKSESGEAAMLQIGCAVGSSLAAQQRG</sequence>
<dbReference type="OMA" id="ELEVTQY"/>
<dbReference type="GeneID" id="17297985"/>
<dbReference type="Proteomes" id="UP000011087">
    <property type="component" value="Unassembled WGS sequence"/>
</dbReference>
<reference evidence="5" key="2">
    <citation type="submission" date="2012-11" db="EMBL/GenBank/DDBJ databases">
        <authorList>
            <person name="Kuo A."/>
            <person name="Curtis B.A."/>
            <person name="Tanifuji G."/>
            <person name="Burki F."/>
            <person name="Gruber A."/>
            <person name="Irimia M."/>
            <person name="Maruyama S."/>
            <person name="Arias M.C."/>
            <person name="Ball S.G."/>
            <person name="Gile G.H."/>
            <person name="Hirakawa Y."/>
            <person name="Hopkins J.F."/>
            <person name="Rensing S.A."/>
            <person name="Schmutz J."/>
            <person name="Symeonidi A."/>
            <person name="Elias M."/>
            <person name="Eveleigh R.J."/>
            <person name="Herman E.K."/>
            <person name="Klute M.J."/>
            <person name="Nakayama T."/>
            <person name="Obornik M."/>
            <person name="Reyes-Prieto A."/>
            <person name="Armbrust E.V."/>
            <person name="Aves S.J."/>
            <person name="Beiko R.G."/>
            <person name="Coutinho P."/>
            <person name="Dacks J.B."/>
            <person name="Durnford D.G."/>
            <person name="Fast N.M."/>
            <person name="Green B.R."/>
            <person name="Grisdale C."/>
            <person name="Hempe F."/>
            <person name="Henrissat B."/>
            <person name="Hoppner M.P."/>
            <person name="Ishida K.-I."/>
            <person name="Kim E."/>
            <person name="Koreny L."/>
            <person name="Kroth P.G."/>
            <person name="Liu Y."/>
            <person name="Malik S.-B."/>
            <person name="Maier U.G."/>
            <person name="McRose D."/>
            <person name="Mock T."/>
            <person name="Neilson J.A."/>
            <person name="Onodera N.T."/>
            <person name="Poole A.M."/>
            <person name="Pritham E.J."/>
            <person name="Richards T.A."/>
            <person name="Rocap G."/>
            <person name="Roy S.W."/>
            <person name="Sarai C."/>
            <person name="Schaack S."/>
            <person name="Shirato S."/>
            <person name="Slamovits C.H."/>
            <person name="Spencer D.F."/>
            <person name="Suzuki S."/>
            <person name="Worden A.Z."/>
            <person name="Zauner S."/>
            <person name="Barry K."/>
            <person name="Bell C."/>
            <person name="Bharti A.K."/>
            <person name="Crow J.A."/>
            <person name="Grimwood J."/>
            <person name="Kramer R."/>
            <person name="Lindquist E."/>
            <person name="Lucas S."/>
            <person name="Salamov A."/>
            <person name="McFadden G.I."/>
            <person name="Lane C.E."/>
            <person name="Keeling P.J."/>
            <person name="Gray M.W."/>
            <person name="Grigoriev I.V."/>
            <person name="Archibald J.M."/>
        </authorList>
    </citation>
    <scope>NUCLEOTIDE SEQUENCE</scope>
    <source>
        <strain evidence="5">CCMP2712</strain>
    </source>
</reference>
<reference evidence="3 5" key="1">
    <citation type="journal article" date="2012" name="Nature">
        <title>Algal genomes reveal evolutionary mosaicism and the fate of nucleomorphs.</title>
        <authorList>
            <consortium name="DOE Joint Genome Institute"/>
            <person name="Curtis B.A."/>
            <person name="Tanifuji G."/>
            <person name="Burki F."/>
            <person name="Gruber A."/>
            <person name="Irimia M."/>
            <person name="Maruyama S."/>
            <person name="Arias M.C."/>
            <person name="Ball S.G."/>
            <person name="Gile G.H."/>
            <person name="Hirakawa Y."/>
            <person name="Hopkins J.F."/>
            <person name="Kuo A."/>
            <person name="Rensing S.A."/>
            <person name="Schmutz J."/>
            <person name="Symeonidi A."/>
            <person name="Elias M."/>
            <person name="Eveleigh R.J."/>
            <person name="Herman E.K."/>
            <person name="Klute M.J."/>
            <person name="Nakayama T."/>
            <person name="Obornik M."/>
            <person name="Reyes-Prieto A."/>
            <person name="Armbrust E.V."/>
            <person name="Aves S.J."/>
            <person name="Beiko R.G."/>
            <person name="Coutinho P."/>
            <person name="Dacks J.B."/>
            <person name="Durnford D.G."/>
            <person name="Fast N.M."/>
            <person name="Green B.R."/>
            <person name="Grisdale C.J."/>
            <person name="Hempel F."/>
            <person name="Henrissat B."/>
            <person name="Hoppner M.P."/>
            <person name="Ishida K."/>
            <person name="Kim E."/>
            <person name="Koreny L."/>
            <person name="Kroth P.G."/>
            <person name="Liu Y."/>
            <person name="Malik S.B."/>
            <person name="Maier U.G."/>
            <person name="McRose D."/>
            <person name="Mock T."/>
            <person name="Neilson J.A."/>
            <person name="Onodera N.T."/>
            <person name="Poole A.M."/>
            <person name="Pritham E.J."/>
            <person name="Richards T.A."/>
            <person name="Rocap G."/>
            <person name="Roy S.W."/>
            <person name="Sarai C."/>
            <person name="Schaack S."/>
            <person name="Shirato S."/>
            <person name="Slamovits C.H."/>
            <person name="Spencer D.F."/>
            <person name="Suzuki S."/>
            <person name="Worden A.Z."/>
            <person name="Zauner S."/>
            <person name="Barry K."/>
            <person name="Bell C."/>
            <person name="Bharti A.K."/>
            <person name="Crow J.A."/>
            <person name="Grimwood J."/>
            <person name="Kramer R."/>
            <person name="Lindquist E."/>
            <person name="Lucas S."/>
            <person name="Salamov A."/>
            <person name="McFadden G.I."/>
            <person name="Lane C.E."/>
            <person name="Keeling P.J."/>
            <person name="Gray M.W."/>
            <person name="Grigoriev I.V."/>
            <person name="Archibald J.M."/>
        </authorList>
    </citation>
    <scope>NUCLEOTIDE SEQUENCE</scope>
    <source>
        <strain evidence="3 5">CCMP2712</strain>
    </source>
</reference>
<dbReference type="EnsemblProtists" id="EKX41412">
    <property type="protein sequence ID" value="EKX41412"/>
    <property type="gene ID" value="GUITHDRAFT_112627"/>
</dbReference>
<reference evidence="4" key="3">
    <citation type="submission" date="2016-03" db="UniProtKB">
        <authorList>
            <consortium name="EnsemblProtists"/>
        </authorList>
    </citation>
    <scope>IDENTIFICATION</scope>
</reference>
<dbReference type="InterPro" id="IPR035892">
    <property type="entry name" value="C2_domain_sf"/>
</dbReference>
<feature type="domain" description="C2" evidence="2">
    <location>
        <begin position="443"/>
        <end position="560"/>
    </location>
</feature>
<keyword evidence="5" id="KW-1185">Reference proteome</keyword>
<accession>L1IZA8</accession>
<dbReference type="RefSeq" id="XP_005828392.1">
    <property type="nucleotide sequence ID" value="XM_005828335.1"/>
</dbReference>
<feature type="region of interest" description="Disordered" evidence="1">
    <location>
        <begin position="302"/>
        <end position="329"/>
    </location>
</feature>
<feature type="region of interest" description="Disordered" evidence="1">
    <location>
        <begin position="138"/>
        <end position="159"/>
    </location>
</feature>
<dbReference type="InterPro" id="IPR000008">
    <property type="entry name" value="C2_dom"/>
</dbReference>
<organism evidence="3">
    <name type="scientific">Guillardia theta (strain CCMP2712)</name>
    <name type="common">Cryptophyte</name>
    <dbReference type="NCBI Taxonomy" id="905079"/>
    <lineage>
        <taxon>Eukaryota</taxon>
        <taxon>Cryptophyceae</taxon>
        <taxon>Pyrenomonadales</taxon>
        <taxon>Geminigeraceae</taxon>
        <taxon>Guillardia</taxon>
    </lineage>
</organism>
<evidence type="ECO:0000259" key="2">
    <source>
        <dbReference type="PROSITE" id="PS50004"/>
    </source>
</evidence>
<feature type="compositionally biased region" description="Basic and acidic residues" evidence="1">
    <location>
        <begin position="307"/>
        <end position="329"/>
    </location>
</feature>
<dbReference type="Pfam" id="PF00168">
    <property type="entry name" value="C2"/>
    <property type="match status" value="1"/>
</dbReference>
<dbReference type="SUPFAM" id="SSF49562">
    <property type="entry name" value="C2 domain (Calcium/lipid-binding domain, CaLB)"/>
    <property type="match status" value="1"/>
</dbReference>
<dbReference type="KEGG" id="gtt:GUITHDRAFT_112627"/>
<dbReference type="EMBL" id="JH993024">
    <property type="protein sequence ID" value="EKX41412.1"/>
    <property type="molecule type" value="Genomic_DNA"/>
</dbReference>
<dbReference type="PROSITE" id="PS50004">
    <property type="entry name" value="C2"/>
    <property type="match status" value="1"/>
</dbReference>
<feature type="region of interest" description="Disordered" evidence="1">
    <location>
        <begin position="253"/>
        <end position="286"/>
    </location>
</feature>
<evidence type="ECO:0000313" key="5">
    <source>
        <dbReference type="Proteomes" id="UP000011087"/>
    </source>
</evidence>
<dbReference type="STRING" id="905079.L1IZA8"/>
<proteinExistence type="predicted"/>
<evidence type="ECO:0000313" key="4">
    <source>
        <dbReference type="EnsemblProtists" id="EKX41412"/>
    </source>
</evidence>
<feature type="region of interest" description="Disordered" evidence="1">
    <location>
        <begin position="1"/>
        <end position="28"/>
    </location>
</feature>
<protein>
    <recommendedName>
        <fullName evidence="2">C2 domain-containing protein</fullName>
    </recommendedName>
</protein>